<dbReference type="AlphaFoldDB" id="A0A4Z1EQ55"/>
<feature type="region of interest" description="Disordered" evidence="1">
    <location>
        <begin position="1"/>
        <end position="45"/>
    </location>
</feature>
<keyword evidence="3" id="KW-1185">Reference proteome</keyword>
<evidence type="ECO:0000256" key="1">
    <source>
        <dbReference type="SAM" id="MobiDB-lite"/>
    </source>
</evidence>
<sequence>MSDILYIGNDEYTEQPESESSQPQNELAGDSKRDCSPTKEDDTKSGFIFRNEKSLAAPISEREIANFAETPGSTGSMEVTFDCEYDLETYLEDFSRLMRKGKFDAAKDLFQSCPSDLRDHPEFVLDFVDALLKQGAYKTLIDFAADKESILLQQLSDCGQIPIQYLRSVFELGRLRAFVGLTDEF</sequence>
<organism evidence="2 3">
    <name type="scientific">Botrytis tulipae</name>
    <dbReference type="NCBI Taxonomy" id="87230"/>
    <lineage>
        <taxon>Eukaryota</taxon>
        <taxon>Fungi</taxon>
        <taxon>Dikarya</taxon>
        <taxon>Ascomycota</taxon>
        <taxon>Pezizomycotina</taxon>
        <taxon>Leotiomycetes</taxon>
        <taxon>Helotiales</taxon>
        <taxon>Sclerotiniaceae</taxon>
        <taxon>Botrytis</taxon>
    </lineage>
</organism>
<gene>
    <name evidence="2" type="ORF">BTUL_0087g00160</name>
</gene>
<accession>A0A4Z1EQ55</accession>
<protein>
    <submittedName>
        <fullName evidence="2">Uncharacterized protein</fullName>
    </submittedName>
</protein>
<feature type="compositionally biased region" description="Basic and acidic residues" evidence="1">
    <location>
        <begin position="29"/>
        <end position="44"/>
    </location>
</feature>
<dbReference type="OrthoDB" id="4838614at2759"/>
<evidence type="ECO:0000313" key="3">
    <source>
        <dbReference type="Proteomes" id="UP000297777"/>
    </source>
</evidence>
<name>A0A4Z1EQ55_9HELO</name>
<proteinExistence type="predicted"/>
<evidence type="ECO:0000313" key="2">
    <source>
        <dbReference type="EMBL" id="TGO12503.1"/>
    </source>
</evidence>
<reference evidence="2 3" key="1">
    <citation type="submission" date="2017-12" db="EMBL/GenBank/DDBJ databases">
        <title>Comparative genomics of Botrytis spp.</title>
        <authorList>
            <person name="Valero-Jimenez C.A."/>
            <person name="Tapia P."/>
            <person name="Veloso J."/>
            <person name="Silva-Moreno E."/>
            <person name="Staats M."/>
            <person name="Valdes J.H."/>
            <person name="Van Kan J.A.L."/>
        </authorList>
    </citation>
    <scope>NUCLEOTIDE SEQUENCE [LARGE SCALE GENOMIC DNA]</scope>
    <source>
        <strain evidence="2 3">Bt9001</strain>
    </source>
</reference>
<comment type="caution">
    <text evidence="2">The sequence shown here is derived from an EMBL/GenBank/DDBJ whole genome shotgun (WGS) entry which is preliminary data.</text>
</comment>
<dbReference type="Proteomes" id="UP000297777">
    <property type="component" value="Unassembled WGS sequence"/>
</dbReference>
<dbReference type="EMBL" id="PQXH01000087">
    <property type="protein sequence ID" value="TGO12503.1"/>
    <property type="molecule type" value="Genomic_DNA"/>
</dbReference>